<dbReference type="GeneID" id="25364204"/>
<gene>
    <name evidence="1" type="ORF">AUEXF2481DRAFT_305514</name>
</gene>
<dbReference type="Proteomes" id="UP000030641">
    <property type="component" value="Unassembled WGS sequence"/>
</dbReference>
<evidence type="ECO:0000313" key="1">
    <source>
        <dbReference type="EMBL" id="KEQ93797.1"/>
    </source>
</evidence>
<evidence type="ECO:0000313" key="2">
    <source>
        <dbReference type="Proteomes" id="UP000030641"/>
    </source>
</evidence>
<dbReference type="RefSeq" id="XP_013342415.1">
    <property type="nucleotide sequence ID" value="XM_013486961.1"/>
</dbReference>
<dbReference type="EMBL" id="KL584764">
    <property type="protein sequence ID" value="KEQ93797.1"/>
    <property type="molecule type" value="Genomic_DNA"/>
</dbReference>
<dbReference type="AlphaFoldDB" id="A0A074YI82"/>
<reference evidence="1 2" key="1">
    <citation type="journal article" date="2014" name="BMC Genomics">
        <title>Genome sequencing of four Aureobasidium pullulans varieties: biotechnological potential, stress tolerance, and description of new species.</title>
        <authorList>
            <person name="Gostin Ar C."/>
            <person name="Ohm R.A."/>
            <person name="Kogej T."/>
            <person name="Sonjak S."/>
            <person name="Turk M."/>
            <person name="Zajc J."/>
            <person name="Zalar P."/>
            <person name="Grube M."/>
            <person name="Sun H."/>
            <person name="Han J."/>
            <person name="Sharma A."/>
            <person name="Chiniquy J."/>
            <person name="Ngan C.Y."/>
            <person name="Lipzen A."/>
            <person name="Barry K."/>
            <person name="Grigoriev I.V."/>
            <person name="Gunde-Cimerman N."/>
        </authorList>
    </citation>
    <scope>NUCLEOTIDE SEQUENCE [LARGE SCALE GENOMIC DNA]</scope>
    <source>
        <strain evidence="1 2">EXF-2481</strain>
    </source>
</reference>
<name>A0A074YI82_AURSE</name>
<dbReference type="HOGENOM" id="CLU_1749275_0_0_1"/>
<dbReference type="InParanoid" id="A0A074YI82"/>
<sequence length="149" mass="17170">MLRPCCYLPEPIQNRVKAAFRNWWFLPPPLRTANTEANVLPGTWVAIKSPNEVMAVGSEGVIHLWCRIKPNTSKILERVIVKQLVWQCLRNDPTHRPRVQQLEAFIRTYAKFKGTKAGLARGARIPTQLKKYKIAQRRYDRLQIGRGGP</sequence>
<protein>
    <submittedName>
        <fullName evidence="1">Uncharacterized protein</fullName>
    </submittedName>
</protein>
<accession>A0A074YI82</accession>
<proteinExistence type="predicted"/>
<organism evidence="1 2">
    <name type="scientific">Aureobasidium subglaciale (strain EXF-2481)</name>
    <name type="common">Aureobasidium pullulans var. subglaciale</name>
    <dbReference type="NCBI Taxonomy" id="1043005"/>
    <lineage>
        <taxon>Eukaryota</taxon>
        <taxon>Fungi</taxon>
        <taxon>Dikarya</taxon>
        <taxon>Ascomycota</taxon>
        <taxon>Pezizomycotina</taxon>
        <taxon>Dothideomycetes</taxon>
        <taxon>Dothideomycetidae</taxon>
        <taxon>Dothideales</taxon>
        <taxon>Saccotheciaceae</taxon>
        <taxon>Aureobasidium</taxon>
    </lineage>
</organism>
<keyword evidence="2" id="KW-1185">Reference proteome</keyword>